<comment type="cofactor">
    <cofactor evidence="1 9">
        <name>pyridoxal 5'-phosphate</name>
        <dbReference type="ChEBI" id="CHEBI:597326"/>
    </cofactor>
</comment>
<name>A0A0D5A1D7_9RHOB</name>
<dbReference type="SUPFAM" id="SSF53383">
    <property type="entry name" value="PLP-dependent transferases"/>
    <property type="match status" value="1"/>
</dbReference>
<comment type="pathway">
    <text evidence="2 9">Amino-acid biosynthesis; L-histidine biosynthesis; L-histidine from 5-phospho-alpha-D-ribose 1-diphosphate: step 7/9.</text>
</comment>
<evidence type="ECO:0000256" key="8">
    <source>
        <dbReference type="ARBA" id="ARBA00047481"/>
    </source>
</evidence>
<evidence type="ECO:0000313" key="11">
    <source>
        <dbReference type="EMBL" id="AJW30100.1"/>
    </source>
</evidence>
<dbReference type="InterPro" id="IPR015421">
    <property type="entry name" value="PyrdxlP-dep_Trfase_major"/>
</dbReference>
<dbReference type="GO" id="GO:0004400">
    <property type="term" value="F:histidinol-phosphate transaminase activity"/>
    <property type="evidence" value="ECO:0007669"/>
    <property type="project" value="UniProtKB-UniRule"/>
</dbReference>
<dbReference type="InterPro" id="IPR015424">
    <property type="entry name" value="PyrdxlP-dep_Trfase"/>
</dbReference>
<evidence type="ECO:0000256" key="9">
    <source>
        <dbReference type="HAMAP-Rule" id="MF_01023"/>
    </source>
</evidence>
<evidence type="ECO:0000256" key="5">
    <source>
        <dbReference type="ARBA" id="ARBA00022576"/>
    </source>
</evidence>
<dbReference type="PANTHER" id="PTHR43643:SF3">
    <property type="entry name" value="HISTIDINOL-PHOSPHATE AMINOTRANSFERASE"/>
    <property type="match status" value="1"/>
</dbReference>
<evidence type="ECO:0000256" key="3">
    <source>
        <dbReference type="ARBA" id="ARBA00007970"/>
    </source>
</evidence>
<evidence type="ECO:0000256" key="2">
    <source>
        <dbReference type="ARBA" id="ARBA00005011"/>
    </source>
</evidence>
<protein>
    <recommendedName>
        <fullName evidence="9">Histidinol-phosphate aminotransferase</fullName>
        <ecNumber evidence="9">2.6.1.9</ecNumber>
    </recommendedName>
    <alternativeName>
        <fullName evidence="9">Imidazole acetol-phosphate transaminase</fullName>
    </alternativeName>
</protein>
<geneLocation type="plasmid" evidence="11">
    <name>pLM20P5</name>
</geneLocation>
<reference evidence="11" key="1">
    <citation type="submission" date="2014-09" db="EMBL/GenBank/DDBJ databases">
        <title>The mobilome of the heavy metals and metalloids hypertolerant bacteria from the Lubin copper mine (Poland).</title>
        <authorList>
            <person name="Dziewit L."/>
            <person name="Bartosik D."/>
        </authorList>
    </citation>
    <scope>NUCLEOTIDE SEQUENCE</scope>
    <source>
        <plasmid evidence="11">pLM20P5</plasmid>
    </source>
</reference>
<dbReference type="InterPro" id="IPR015422">
    <property type="entry name" value="PyrdxlP-dep_Trfase_small"/>
</dbReference>
<sequence length="371" mass="39188">MSSQPLIRPEVAGLPDYNAGLALDRFRSVYGIDAVAKLDSNESPLGPSPAAVQAIRDAAAGVGRYPDASDEALRQGIGQANGVDPNTVILGNGSEDLIGAIYRAVLRPGDRVVTICPSFGLHEFGARSCGAVVDKVSFPPDWRFPADALIAALAQPARILIFSSPSNPAGPAVPQADFARLLAAVPQGALVVFDEAYREYLSDDLAFDALEMLREAGHPWVSLRTLSKAYGLAGARVGYGICSDADLVRALRKTRNPFAINALAGAAALAALQDTGHLARVVALTASERARVAESLRARGYEVAPSHGNFLFFRTAGPAADFAEALRRHGVLIKAWQEKPFLDWARVTIANPEENDAFLAVVPAAQGATGR</sequence>
<keyword evidence="5 9" id="KW-0032">Aminotransferase</keyword>
<evidence type="ECO:0000256" key="7">
    <source>
        <dbReference type="ARBA" id="ARBA00022898"/>
    </source>
</evidence>
<keyword evidence="11" id="KW-0614">Plasmid</keyword>
<dbReference type="OrthoDB" id="9809616at2"/>
<dbReference type="GO" id="GO:0000105">
    <property type="term" value="P:L-histidine biosynthetic process"/>
    <property type="evidence" value="ECO:0007669"/>
    <property type="project" value="UniProtKB-UniRule"/>
</dbReference>
<feature type="domain" description="Aminotransferase class I/classII large" evidence="10">
    <location>
        <begin position="36"/>
        <end position="357"/>
    </location>
</feature>
<comment type="subunit">
    <text evidence="4 9">Homodimer.</text>
</comment>
<dbReference type="InterPro" id="IPR004839">
    <property type="entry name" value="Aminotransferase_I/II_large"/>
</dbReference>
<dbReference type="UniPathway" id="UPA00031">
    <property type="reaction ID" value="UER00012"/>
</dbReference>
<accession>A0A0D5A1D7</accession>
<dbReference type="InterPro" id="IPR050106">
    <property type="entry name" value="HistidinolP_aminotransfase"/>
</dbReference>
<evidence type="ECO:0000256" key="1">
    <source>
        <dbReference type="ARBA" id="ARBA00001933"/>
    </source>
</evidence>
<dbReference type="EMBL" id="KM659097">
    <property type="protein sequence ID" value="AJW30100.1"/>
    <property type="molecule type" value="Genomic_DNA"/>
</dbReference>
<evidence type="ECO:0000256" key="6">
    <source>
        <dbReference type="ARBA" id="ARBA00022679"/>
    </source>
</evidence>
<keyword evidence="6 9" id="KW-0808">Transferase</keyword>
<dbReference type="CDD" id="cd00609">
    <property type="entry name" value="AAT_like"/>
    <property type="match status" value="1"/>
</dbReference>
<evidence type="ECO:0000259" key="10">
    <source>
        <dbReference type="Pfam" id="PF00155"/>
    </source>
</evidence>
<comment type="similarity">
    <text evidence="3 9">Belongs to the class-II pyridoxal-phosphate-dependent aminotransferase family. Histidinol-phosphate aminotransferase subfamily.</text>
</comment>
<dbReference type="Gene3D" id="3.40.640.10">
    <property type="entry name" value="Type I PLP-dependent aspartate aminotransferase-like (Major domain)"/>
    <property type="match status" value="1"/>
</dbReference>
<proteinExistence type="inferred from homology"/>
<dbReference type="Gene3D" id="3.90.1150.10">
    <property type="entry name" value="Aspartate Aminotransferase, domain 1"/>
    <property type="match status" value="1"/>
</dbReference>
<keyword evidence="7 9" id="KW-0663">Pyridoxal phosphate</keyword>
<keyword evidence="9" id="KW-0028">Amino-acid biosynthesis</keyword>
<dbReference type="GO" id="GO:0030170">
    <property type="term" value="F:pyridoxal phosphate binding"/>
    <property type="evidence" value="ECO:0007669"/>
    <property type="project" value="InterPro"/>
</dbReference>
<dbReference type="InterPro" id="IPR005861">
    <property type="entry name" value="HisP_aminotrans"/>
</dbReference>
<dbReference type="PANTHER" id="PTHR43643">
    <property type="entry name" value="HISTIDINOL-PHOSPHATE AMINOTRANSFERASE 2"/>
    <property type="match status" value="1"/>
</dbReference>
<evidence type="ECO:0000256" key="4">
    <source>
        <dbReference type="ARBA" id="ARBA00011738"/>
    </source>
</evidence>
<organism evidence="11">
    <name type="scientific">Paracoccus yeei</name>
    <dbReference type="NCBI Taxonomy" id="147645"/>
    <lineage>
        <taxon>Bacteria</taxon>
        <taxon>Pseudomonadati</taxon>
        <taxon>Pseudomonadota</taxon>
        <taxon>Alphaproteobacteria</taxon>
        <taxon>Rhodobacterales</taxon>
        <taxon>Paracoccaceae</taxon>
        <taxon>Paracoccus</taxon>
    </lineage>
</organism>
<feature type="modified residue" description="N6-(pyridoxal phosphate)lysine" evidence="9">
    <location>
        <position position="228"/>
    </location>
</feature>
<gene>
    <name evidence="9" type="primary">hisC</name>
    <name evidence="11" type="ORF">pLM20P5_p7</name>
</gene>
<dbReference type="AlphaFoldDB" id="A0A0D5A1D7"/>
<dbReference type="Pfam" id="PF00155">
    <property type="entry name" value="Aminotran_1_2"/>
    <property type="match status" value="1"/>
</dbReference>
<dbReference type="PROSITE" id="PS00599">
    <property type="entry name" value="AA_TRANSFER_CLASS_2"/>
    <property type="match status" value="1"/>
</dbReference>
<keyword evidence="9" id="KW-0368">Histidine biosynthesis</keyword>
<dbReference type="HAMAP" id="MF_01023">
    <property type="entry name" value="HisC_aminotrans_2"/>
    <property type="match status" value="1"/>
</dbReference>
<dbReference type="InterPro" id="IPR001917">
    <property type="entry name" value="Aminotrans_II_pyridoxalP_BS"/>
</dbReference>
<dbReference type="EC" id="2.6.1.9" evidence="9"/>
<dbReference type="RefSeq" id="WP_088239262.1">
    <property type="nucleotide sequence ID" value="NZ_CBCSFT010000052.1"/>
</dbReference>
<comment type="catalytic activity">
    <reaction evidence="8 9">
        <text>L-histidinol phosphate + 2-oxoglutarate = 3-(imidazol-4-yl)-2-oxopropyl phosphate + L-glutamate</text>
        <dbReference type="Rhea" id="RHEA:23744"/>
        <dbReference type="ChEBI" id="CHEBI:16810"/>
        <dbReference type="ChEBI" id="CHEBI:29985"/>
        <dbReference type="ChEBI" id="CHEBI:57766"/>
        <dbReference type="ChEBI" id="CHEBI:57980"/>
        <dbReference type="EC" id="2.6.1.9"/>
    </reaction>
</comment>